<dbReference type="EMBL" id="JAGRRH010000007">
    <property type="protein sequence ID" value="KAG7366294.1"/>
    <property type="molecule type" value="Genomic_DNA"/>
</dbReference>
<dbReference type="Proteomes" id="UP000693970">
    <property type="component" value="Unassembled WGS sequence"/>
</dbReference>
<gene>
    <name evidence="2" type="ORF">IV203_008239</name>
    <name evidence="3" type="ORF">IV203_028964</name>
</gene>
<reference evidence="3" key="1">
    <citation type="journal article" date="2021" name="Sci. Rep.">
        <title>Diploid genomic architecture of Nitzschia inconspicua, an elite biomass production diatom.</title>
        <authorList>
            <person name="Oliver A."/>
            <person name="Podell S."/>
            <person name="Pinowska A."/>
            <person name="Traller J.C."/>
            <person name="Smith S.R."/>
            <person name="McClure R."/>
            <person name="Beliaev A."/>
            <person name="Bohutskyi P."/>
            <person name="Hill E.A."/>
            <person name="Rabines A."/>
            <person name="Zheng H."/>
            <person name="Allen L.Z."/>
            <person name="Kuo A."/>
            <person name="Grigoriev I.V."/>
            <person name="Allen A.E."/>
            <person name="Hazlebeck D."/>
            <person name="Allen E.E."/>
        </authorList>
    </citation>
    <scope>NUCLEOTIDE SEQUENCE</scope>
    <source>
        <strain evidence="3">Hildebrandi</strain>
    </source>
</reference>
<proteinExistence type="predicted"/>
<feature type="region of interest" description="Disordered" evidence="1">
    <location>
        <begin position="1"/>
        <end position="87"/>
    </location>
</feature>
<evidence type="ECO:0000256" key="1">
    <source>
        <dbReference type="SAM" id="MobiDB-lite"/>
    </source>
</evidence>
<reference evidence="3" key="2">
    <citation type="submission" date="2021-04" db="EMBL/GenBank/DDBJ databases">
        <authorList>
            <person name="Podell S."/>
        </authorList>
    </citation>
    <scope>NUCLEOTIDE SEQUENCE</scope>
    <source>
        <strain evidence="3">Hildebrandi</strain>
    </source>
</reference>
<feature type="compositionally biased region" description="Low complexity" evidence="1">
    <location>
        <begin position="64"/>
        <end position="79"/>
    </location>
</feature>
<evidence type="ECO:0000313" key="4">
    <source>
        <dbReference type="Proteomes" id="UP000693970"/>
    </source>
</evidence>
<keyword evidence="4" id="KW-1185">Reference proteome</keyword>
<sequence>MGGHAAWRKRVAKGGLAKEGTGGAIARHRPRMGRRGEDIKLNKKGNIAGGNPKKKKGGSDTSQRNTAKAAVATTTTRNAPSSELPPIDWKGGKDILVKWGYVCISAWIYLRLKEYWAKRREENPFPDE</sequence>
<organism evidence="3 4">
    <name type="scientific">Nitzschia inconspicua</name>
    <dbReference type="NCBI Taxonomy" id="303405"/>
    <lineage>
        <taxon>Eukaryota</taxon>
        <taxon>Sar</taxon>
        <taxon>Stramenopiles</taxon>
        <taxon>Ochrophyta</taxon>
        <taxon>Bacillariophyta</taxon>
        <taxon>Bacillariophyceae</taxon>
        <taxon>Bacillariophycidae</taxon>
        <taxon>Bacillariales</taxon>
        <taxon>Bacillariaceae</taxon>
        <taxon>Nitzschia</taxon>
    </lineage>
</organism>
<evidence type="ECO:0000313" key="2">
    <source>
        <dbReference type="EMBL" id="KAG7352191.1"/>
    </source>
</evidence>
<dbReference type="EMBL" id="JAGRRH010000017">
    <property type="protein sequence ID" value="KAG7352191.1"/>
    <property type="molecule type" value="Genomic_DNA"/>
</dbReference>
<accession>A0A9K3LQX8</accession>
<protein>
    <submittedName>
        <fullName evidence="3">Uncharacterized protein</fullName>
    </submittedName>
</protein>
<evidence type="ECO:0000313" key="3">
    <source>
        <dbReference type="EMBL" id="KAG7366294.1"/>
    </source>
</evidence>
<feature type="compositionally biased region" description="Basic residues" evidence="1">
    <location>
        <begin position="1"/>
        <end position="12"/>
    </location>
</feature>
<comment type="caution">
    <text evidence="3">The sequence shown here is derived from an EMBL/GenBank/DDBJ whole genome shotgun (WGS) entry which is preliminary data.</text>
</comment>
<dbReference type="OrthoDB" id="202589at2759"/>
<dbReference type="AlphaFoldDB" id="A0A9K3LQX8"/>
<name>A0A9K3LQX8_9STRA</name>